<dbReference type="AlphaFoldDB" id="A0A1G2PF49"/>
<protein>
    <recommendedName>
        <fullName evidence="3">HD/PDEase domain-containing protein</fullName>
    </recommendedName>
</protein>
<gene>
    <name evidence="1" type="ORF">A2828_03195</name>
</gene>
<comment type="caution">
    <text evidence="1">The sequence shown here is derived from an EMBL/GenBank/DDBJ whole genome shotgun (WGS) entry which is preliminary data.</text>
</comment>
<dbReference type="Gene3D" id="1.10.3210.10">
    <property type="entry name" value="Hypothetical protein af1432"/>
    <property type="match status" value="1"/>
</dbReference>
<accession>A0A1G2PF49</accession>
<evidence type="ECO:0000313" key="1">
    <source>
        <dbReference type="EMBL" id="OHA46903.1"/>
    </source>
</evidence>
<dbReference type="EMBL" id="MHSR01000011">
    <property type="protein sequence ID" value="OHA46903.1"/>
    <property type="molecule type" value="Genomic_DNA"/>
</dbReference>
<evidence type="ECO:0000313" key="2">
    <source>
        <dbReference type="Proteomes" id="UP000178869"/>
    </source>
</evidence>
<name>A0A1G2PF49_9BACT</name>
<evidence type="ECO:0008006" key="3">
    <source>
        <dbReference type="Google" id="ProtNLM"/>
    </source>
</evidence>
<sequence>MNRENLVEGVESSEDFNSNVERGISEALSLLRERYENQPDEKDNLPFHNVEHTQRVMRRVETILRAIQEADPGLVSDHDVEIGRLASAYHDTVQQWEENKIKDGEFTKVLRKRFAGKNETASSDEAVTFMAKTNENGVIFSDDDKATVQRAIDTTVPGWDMENKTVAQSNLKESSSLVERALALSDLGTAGMDGPEKFAKEGSSLFREENLDILDAIRSGDTIPKDKQEYFKTRMVGWLKSQADFVKGRQARLEAELQSIPAQARKSVAKLFSKFEESIKASKEVADEAEKMTFKELVRYMGY</sequence>
<reference evidence="1 2" key="1">
    <citation type="journal article" date="2016" name="Nat. Commun.">
        <title>Thousands of microbial genomes shed light on interconnected biogeochemical processes in an aquifer system.</title>
        <authorList>
            <person name="Anantharaman K."/>
            <person name="Brown C.T."/>
            <person name="Hug L.A."/>
            <person name="Sharon I."/>
            <person name="Castelle C.J."/>
            <person name="Probst A.J."/>
            <person name="Thomas B.C."/>
            <person name="Singh A."/>
            <person name="Wilkins M.J."/>
            <person name="Karaoz U."/>
            <person name="Brodie E.L."/>
            <person name="Williams K.H."/>
            <person name="Hubbard S.S."/>
            <person name="Banfield J.F."/>
        </authorList>
    </citation>
    <scope>NUCLEOTIDE SEQUENCE [LARGE SCALE GENOMIC DNA]</scope>
</reference>
<organism evidence="1 2">
    <name type="scientific">Candidatus Terrybacteria bacterium RIFCSPHIGHO2_01_FULL_43_35</name>
    <dbReference type="NCBI Taxonomy" id="1802361"/>
    <lineage>
        <taxon>Bacteria</taxon>
        <taxon>Candidatus Terryibacteriota</taxon>
    </lineage>
</organism>
<dbReference type="Proteomes" id="UP000178869">
    <property type="component" value="Unassembled WGS sequence"/>
</dbReference>
<dbReference type="SUPFAM" id="SSF109604">
    <property type="entry name" value="HD-domain/PDEase-like"/>
    <property type="match status" value="1"/>
</dbReference>
<proteinExistence type="predicted"/>